<comment type="caution">
    <text evidence="1">The sequence shown here is derived from an EMBL/GenBank/DDBJ whole genome shotgun (WGS) entry which is preliminary data.</text>
</comment>
<gene>
    <name evidence="1" type="ORF">LOK49_LG13G03063</name>
</gene>
<evidence type="ECO:0000313" key="2">
    <source>
        <dbReference type="Proteomes" id="UP001060215"/>
    </source>
</evidence>
<proteinExistence type="predicted"/>
<reference evidence="1 2" key="1">
    <citation type="journal article" date="2022" name="Plant J.">
        <title>Chromosome-level genome of Camellia lanceoleosa provides a valuable resource for understanding genome evolution and self-incompatibility.</title>
        <authorList>
            <person name="Gong W."/>
            <person name="Xiao S."/>
            <person name="Wang L."/>
            <person name="Liao Z."/>
            <person name="Chang Y."/>
            <person name="Mo W."/>
            <person name="Hu G."/>
            <person name="Li W."/>
            <person name="Zhao G."/>
            <person name="Zhu H."/>
            <person name="Hu X."/>
            <person name="Ji K."/>
            <person name="Xiang X."/>
            <person name="Song Q."/>
            <person name="Yuan D."/>
            <person name="Jin S."/>
            <person name="Zhang L."/>
        </authorList>
    </citation>
    <scope>NUCLEOTIDE SEQUENCE [LARGE SCALE GENOMIC DNA]</scope>
    <source>
        <strain evidence="1">SQ_2022a</strain>
    </source>
</reference>
<keyword evidence="2" id="KW-1185">Reference proteome</keyword>
<sequence length="191" mass="22110">MECRAVKVELLTEDEALNLFMSKVEEHQTVEIATKESKECARLPLAIINIAGSMRGINDIVHCFLQQKLQEKLPKLQHCFLFCALYPEDDINPREELIEYWIAEGLIAKMNSIEAMFDKGHTILNKLINTCLLESLTNIHKEEFMRLHDLIRDIALKITSTSPRFMAKAGEGLERVPYEDWFEDLERVSLM</sequence>
<dbReference type="Proteomes" id="UP001060215">
    <property type="component" value="Chromosome 14"/>
</dbReference>
<dbReference type="EMBL" id="CM045771">
    <property type="protein sequence ID" value="KAI7989967.1"/>
    <property type="molecule type" value="Genomic_DNA"/>
</dbReference>
<accession>A0ACC0FMF6</accession>
<protein>
    <submittedName>
        <fullName evidence="1">Disease resistance protein</fullName>
    </submittedName>
</protein>
<organism evidence="1 2">
    <name type="scientific">Camellia lanceoleosa</name>
    <dbReference type="NCBI Taxonomy" id="1840588"/>
    <lineage>
        <taxon>Eukaryota</taxon>
        <taxon>Viridiplantae</taxon>
        <taxon>Streptophyta</taxon>
        <taxon>Embryophyta</taxon>
        <taxon>Tracheophyta</taxon>
        <taxon>Spermatophyta</taxon>
        <taxon>Magnoliopsida</taxon>
        <taxon>eudicotyledons</taxon>
        <taxon>Gunneridae</taxon>
        <taxon>Pentapetalae</taxon>
        <taxon>asterids</taxon>
        <taxon>Ericales</taxon>
        <taxon>Theaceae</taxon>
        <taxon>Camellia</taxon>
    </lineage>
</organism>
<name>A0ACC0FMF6_9ERIC</name>
<evidence type="ECO:0000313" key="1">
    <source>
        <dbReference type="EMBL" id="KAI7989967.1"/>
    </source>
</evidence>